<evidence type="ECO:0000313" key="2">
    <source>
        <dbReference type="Proteomes" id="UP000239895"/>
    </source>
</evidence>
<gene>
    <name evidence="1" type="ORF">BCL65_113100</name>
</gene>
<organism evidence="1 2">
    <name type="scientific">Isoptericola halotolerans</name>
    <dbReference type="NCBI Taxonomy" id="300560"/>
    <lineage>
        <taxon>Bacteria</taxon>
        <taxon>Bacillati</taxon>
        <taxon>Actinomycetota</taxon>
        <taxon>Actinomycetes</taxon>
        <taxon>Micrococcales</taxon>
        <taxon>Promicromonosporaceae</taxon>
        <taxon>Isoptericola</taxon>
    </lineage>
</organism>
<proteinExistence type="predicted"/>
<dbReference type="RefSeq" id="WP_165800051.1">
    <property type="nucleotide sequence ID" value="NZ_PVTX01000013.1"/>
</dbReference>
<feature type="non-terminal residue" evidence="1">
    <location>
        <position position="528"/>
    </location>
</feature>
<dbReference type="NCBIfam" id="NF033766">
    <property type="entry name" value="choice_anch_G"/>
    <property type="match status" value="1"/>
</dbReference>
<keyword evidence="2" id="KW-1185">Reference proteome</keyword>
<evidence type="ECO:0000313" key="1">
    <source>
        <dbReference type="EMBL" id="PRZ03598.1"/>
    </source>
</evidence>
<dbReference type="EMBL" id="PVTX01000013">
    <property type="protein sequence ID" value="PRZ03598.1"/>
    <property type="molecule type" value="Genomic_DNA"/>
</dbReference>
<comment type="caution">
    <text evidence="1">The sequence shown here is derived from an EMBL/GenBank/DDBJ whole genome shotgun (WGS) entry which is preliminary data.</text>
</comment>
<dbReference type="InterPro" id="IPR047900">
    <property type="entry name" value="Choice_anch_G"/>
</dbReference>
<evidence type="ECO:0008006" key="3">
    <source>
        <dbReference type="Google" id="ProtNLM"/>
    </source>
</evidence>
<accession>A0ABX5EAA3</accession>
<reference evidence="1 2" key="1">
    <citation type="submission" date="2018-03" db="EMBL/GenBank/DDBJ databases">
        <title>Comparative analysis of microorganisms from saline springs in Andes Mountain Range, Colombia.</title>
        <authorList>
            <person name="Rubin E."/>
        </authorList>
    </citation>
    <scope>NUCLEOTIDE SEQUENCE [LARGE SCALE GENOMIC DNA]</scope>
    <source>
        <strain evidence="1 2">CG 23</strain>
    </source>
</reference>
<sequence length="528" mass="51730">MVGAAALTGIPAQAVPTDESEALGTFLGGEAAGINLDDIAEVQGALAEYPSGSELETNPLAADVLNAVAVDLGGGLSLLGENGLIELGAVNQYAAADVDGAAAASGAVSDQGAIEAGGSAAFPSDASVSLTPLLADAGLDGVLSELDLQLGALSSQAEWPGGGDPVGDYQIAGATLAIDSPAVSDIATLVDDEIVPAVDGSVDELVGPDGLLSDALGTIGVLDPVLAALGSNLTVDSAITLDTEAALAPVLDEDFGDEGVVINVGAGTIDVDLDTILGGEGSLNDFDPNTEVLSADALAAITAGLSAALDDLTLALVDAVETALQSASLTFTAEGSILGGLTALDISLDSTVGDVVNGTVDSGDASLTISLAGLPVTLPLGDLTNALAGPLNDVLFDEDTGLVSTLAGTINTAVVGPTLAALSPALESLNTVVSLVANVQEQPGELPAHDPTGTESFTQRALTLTLLPGGTPLAQVDLASSTVRAVEVLDLAVTVTPDTAAPGDTVTVDGTGYTPDSTATVEIRDTDG</sequence>
<name>A0ABX5EAA3_9MICO</name>
<dbReference type="Proteomes" id="UP000239895">
    <property type="component" value="Unassembled WGS sequence"/>
</dbReference>
<protein>
    <recommendedName>
        <fullName evidence="3">Choice-of-anchor G family protein</fullName>
    </recommendedName>
</protein>